<protein>
    <submittedName>
        <fullName evidence="5">Hydrogenase maturation protease</fullName>
    </submittedName>
</protein>
<dbReference type="PRINTS" id="PR00446">
    <property type="entry name" value="HYDRGNUPTAKE"/>
</dbReference>
<evidence type="ECO:0000256" key="4">
    <source>
        <dbReference type="ARBA" id="ARBA00022801"/>
    </source>
</evidence>
<sequence>MSTGGVLVAGIGNIFLGDDGFGVEVVRRLSGHPLPDGVHVTDTGVRGVHLAYQLLDGYRSVVLVDAVARGGAPGTLHLIEAPPPGTGGPGETLVDGHRMTPDTVLALLDTLSAGTGSPKPSRVLVVGCEPACLEEGIGLSAPVAAAVDEAVRLVLRVVGEECGRPADPHTVA</sequence>
<dbReference type="GO" id="GO:0016485">
    <property type="term" value="P:protein processing"/>
    <property type="evidence" value="ECO:0007669"/>
    <property type="project" value="TreeGrafter"/>
</dbReference>
<evidence type="ECO:0000313" key="5">
    <source>
        <dbReference type="EMBL" id="SNT35913.1"/>
    </source>
</evidence>
<proteinExistence type="inferred from homology"/>
<keyword evidence="3" id="KW-0064">Aspartyl protease</keyword>
<dbReference type="Proteomes" id="UP000198280">
    <property type="component" value="Unassembled WGS sequence"/>
</dbReference>
<keyword evidence="2 5" id="KW-0645">Protease</keyword>
<dbReference type="InterPro" id="IPR023430">
    <property type="entry name" value="Pept_HybD-like_dom_sf"/>
</dbReference>
<name>A0A239M1F5_9ACTN</name>
<reference evidence="5 6" key="1">
    <citation type="submission" date="2017-06" db="EMBL/GenBank/DDBJ databases">
        <authorList>
            <person name="Kim H.J."/>
            <person name="Triplett B.A."/>
        </authorList>
    </citation>
    <scope>NUCLEOTIDE SEQUENCE [LARGE SCALE GENOMIC DNA]</scope>
    <source>
        <strain evidence="5 6">CGMCC 4.1858</strain>
    </source>
</reference>
<dbReference type="GO" id="GO:0008047">
    <property type="term" value="F:enzyme activator activity"/>
    <property type="evidence" value="ECO:0007669"/>
    <property type="project" value="InterPro"/>
</dbReference>
<dbReference type="Pfam" id="PF01750">
    <property type="entry name" value="HycI"/>
    <property type="match status" value="1"/>
</dbReference>
<keyword evidence="4" id="KW-0378">Hydrolase</keyword>
<dbReference type="PANTHER" id="PTHR30302">
    <property type="entry name" value="HYDROGENASE 1 MATURATION PROTEASE"/>
    <property type="match status" value="1"/>
</dbReference>
<evidence type="ECO:0000313" key="6">
    <source>
        <dbReference type="Proteomes" id="UP000198280"/>
    </source>
</evidence>
<comment type="similarity">
    <text evidence="1">Belongs to the peptidase A31 family.</text>
</comment>
<dbReference type="RefSeq" id="WP_245939134.1">
    <property type="nucleotide sequence ID" value="NZ_FZOF01000022.1"/>
</dbReference>
<evidence type="ECO:0000256" key="1">
    <source>
        <dbReference type="ARBA" id="ARBA00006814"/>
    </source>
</evidence>
<dbReference type="AlphaFoldDB" id="A0A239M1F5"/>
<keyword evidence="6" id="KW-1185">Reference proteome</keyword>
<dbReference type="GO" id="GO:0004190">
    <property type="term" value="F:aspartic-type endopeptidase activity"/>
    <property type="evidence" value="ECO:0007669"/>
    <property type="project" value="UniProtKB-KW"/>
</dbReference>
<evidence type="ECO:0000256" key="3">
    <source>
        <dbReference type="ARBA" id="ARBA00022750"/>
    </source>
</evidence>
<dbReference type="Gene3D" id="3.40.50.1450">
    <property type="entry name" value="HybD-like"/>
    <property type="match status" value="1"/>
</dbReference>
<dbReference type="PANTHER" id="PTHR30302:SF1">
    <property type="entry name" value="HYDROGENASE 2 MATURATION PROTEASE"/>
    <property type="match status" value="1"/>
</dbReference>
<dbReference type="InterPro" id="IPR000671">
    <property type="entry name" value="Peptidase_A31"/>
</dbReference>
<evidence type="ECO:0000256" key="2">
    <source>
        <dbReference type="ARBA" id="ARBA00022670"/>
    </source>
</evidence>
<organism evidence="5 6">
    <name type="scientific">Actinacidiphila glaucinigra</name>
    <dbReference type="NCBI Taxonomy" id="235986"/>
    <lineage>
        <taxon>Bacteria</taxon>
        <taxon>Bacillati</taxon>
        <taxon>Actinomycetota</taxon>
        <taxon>Actinomycetes</taxon>
        <taxon>Kitasatosporales</taxon>
        <taxon>Streptomycetaceae</taxon>
        <taxon>Actinacidiphila</taxon>
    </lineage>
</organism>
<accession>A0A239M1F5</accession>
<dbReference type="NCBIfam" id="TIGR00072">
    <property type="entry name" value="hydrog_prot"/>
    <property type="match status" value="1"/>
</dbReference>
<dbReference type="SUPFAM" id="SSF53163">
    <property type="entry name" value="HybD-like"/>
    <property type="match status" value="1"/>
</dbReference>
<dbReference type="CDD" id="cd06068">
    <property type="entry name" value="H2MP_like-1"/>
    <property type="match status" value="1"/>
</dbReference>
<gene>
    <name evidence="5" type="ORF">SAMN05216252_12238</name>
</gene>
<dbReference type="EMBL" id="FZOF01000022">
    <property type="protein sequence ID" value="SNT35913.1"/>
    <property type="molecule type" value="Genomic_DNA"/>
</dbReference>